<accession>A0A9D1JPQ3</accession>
<keyword evidence="1" id="KW-0540">Nuclease</keyword>
<protein>
    <submittedName>
        <fullName evidence="1">Restriction endonuclease</fullName>
    </submittedName>
</protein>
<name>A0A9D1JPQ3_9BACT</name>
<dbReference type="GO" id="GO:0004519">
    <property type="term" value="F:endonuclease activity"/>
    <property type="evidence" value="ECO:0007669"/>
    <property type="project" value="UniProtKB-KW"/>
</dbReference>
<keyword evidence="1" id="KW-0378">Hydrolase</keyword>
<evidence type="ECO:0000313" key="1">
    <source>
        <dbReference type="EMBL" id="HIS37475.1"/>
    </source>
</evidence>
<evidence type="ECO:0000313" key="2">
    <source>
        <dbReference type="Proteomes" id="UP000823928"/>
    </source>
</evidence>
<gene>
    <name evidence="1" type="ORF">IAC10_12795</name>
</gene>
<dbReference type="Proteomes" id="UP000823928">
    <property type="component" value="Unassembled WGS sequence"/>
</dbReference>
<proteinExistence type="predicted"/>
<sequence>MAKTEGKDKWILYKHTCNYEMVKAVALDVKNSCKTDISDEERHRMQERLAALNLYKTRNPEEKPLDSINHRINTLEFWMFGYEDKVNGKKKFIFSPLGNLFLKYISDESKLKKIFVGMMFAIQYPHSANSTSGEFQLFPFRLIFQLLLDSRLDGKLYNNEVEYLVVFQRSVTRQTYESLVEQILALRKLTPEEMKAKFLADEYSYVKSVYEWEYYTQAFLGQVGVLDRHAGQFLCKLYHQPKANSHSPQTGRSATLGYVTINPDVKTFVEKMLAKYSCFDKPVDLKDPERLYIDCVKEVYSFYPQLLLDEIGESDDLVKYLELPKRIEEYSNNPENDTAYLFEDVLTEGFNMFYNVQAKKRGGAAHTDIECLYLTKKKKFAVESKSTAHKLLGLNAGRLREHREEIGGEYTIVVTPRYVPATKRDIKGTPIVIILASTFAEYLYNNIFHDVREIDYADFDDIIVKNLGNDISELISDMTLNKFAANS</sequence>
<reference evidence="1" key="2">
    <citation type="journal article" date="2021" name="PeerJ">
        <title>Extensive microbial diversity within the chicken gut microbiome revealed by metagenomics and culture.</title>
        <authorList>
            <person name="Gilroy R."/>
            <person name="Ravi A."/>
            <person name="Getino M."/>
            <person name="Pursley I."/>
            <person name="Horton D.L."/>
            <person name="Alikhan N.F."/>
            <person name="Baker D."/>
            <person name="Gharbi K."/>
            <person name="Hall N."/>
            <person name="Watson M."/>
            <person name="Adriaenssens E.M."/>
            <person name="Foster-Nyarko E."/>
            <person name="Jarju S."/>
            <person name="Secka A."/>
            <person name="Antonio M."/>
            <person name="Oren A."/>
            <person name="Chaudhuri R.R."/>
            <person name="La Ragione R."/>
            <person name="Hildebrand F."/>
            <person name="Pallen M.J."/>
        </authorList>
    </citation>
    <scope>NUCLEOTIDE SEQUENCE</scope>
    <source>
        <strain evidence="1">6276</strain>
    </source>
</reference>
<keyword evidence="1" id="KW-0255">Endonuclease</keyword>
<reference evidence="1" key="1">
    <citation type="submission" date="2020-10" db="EMBL/GenBank/DDBJ databases">
        <authorList>
            <person name="Gilroy R."/>
        </authorList>
    </citation>
    <scope>NUCLEOTIDE SEQUENCE</scope>
    <source>
        <strain evidence="1">6276</strain>
    </source>
</reference>
<dbReference type="EMBL" id="DVIU01000262">
    <property type="protein sequence ID" value="HIS37475.1"/>
    <property type="molecule type" value="Genomic_DNA"/>
</dbReference>
<comment type="caution">
    <text evidence="1">The sequence shown here is derived from an EMBL/GenBank/DDBJ whole genome shotgun (WGS) entry which is preliminary data.</text>
</comment>
<organism evidence="1 2">
    <name type="scientific">Candidatus Scatousia excrementigallinarum</name>
    <dbReference type="NCBI Taxonomy" id="2840935"/>
    <lineage>
        <taxon>Bacteria</taxon>
        <taxon>Candidatus Scatousia</taxon>
    </lineage>
</organism>
<dbReference type="AlphaFoldDB" id="A0A9D1JPQ3"/>